<accession>A0A2H3CH07</accession>
<proteinExistence type="predicted"/>
<evidence type="ECO:0000313" key="1">
    <source>
        <dbReference type="EMBL" id="PBK82351.1"/>
    </source>
</evidence>
<dbReference type="EMBL" id="KZ293718">
    <property type="protein sequence ID" value="PBK82351.1"/>
    <property type="molecule type" value="Genomic_DNA"/>
</dbReference>
<evidence type="ECO:0000313" key="2">
    <source>
        <dbReference type="Proteomes" id="UP000217790"/>
    </source>
</evidence>
<dbReference type="InParanoid" id="A0A2H3CH07"/>
<dbReference type="AlphaFoldDB" id="A0A2H3CH07"/>
<name>A0A2H3CH07_ARMGA</name>
<organism evidence="1 2">
    <name type="scientific">Armillaria gallica</name>
    <name type="common">Bulbous honey fungus</name>
    <name type="synonym">Armillaria bulbosa</name>
    <dbReference type="NCBI Taxonomy" id="47427"/>
    <lineage>
        <taxon>Eukaryota</taxon>
        <taxon>Fungi</taxon>
        <taxon>Dikarya</taxon>
        <taxon>Basidiomycota</taxon>
        <taxon>Agaricomycotina</taxon>
        <taxon>Agaricomycetes</taxon>
        <taxon>Agaricomycetidae</taxon>
        <taxon>Agaricales</taxon>
        <taxon>Marasmiineae</taxon>
        <taxon>Physalacriaceae</taxon>
        <taxon>Armillaria</taxon>
    </lineage>
</organism>
<dbReference type="Proteomes" id="UP000217790">
    <property type="component" value="Unassembled WGS sequence"/>
</dbReference>
<protein>
    <submittedName>
        <fullName evidence="1">Uncharacterized protein</fullName>
    </submittedName>
</protein>
<reference evidence="2" key="1">
    <citation type="journal article" date="2017" name="Nat. Ecol. Evol.">
        <title>Genome expansion and lineage-specific genetic innovations in the forest pathogenic fungi Armillaria.</title>
        <authorList>
            <person name="Sipos G."/>
            <person name="Prasanna A.N."/>
            <person name="Walter M.C."/>
            <person name="O'Connor E."/>
            <person name="Balint B."/>
            <person name="Krizsan K."/>
            <person name="Kiss B."/>
            <person name="Hess J."/>
            <person name="Varga T."/>
            <person name="Slot J."/>
            <person name="Riley R."/>
            <person name="Boka B."/>
            <person name="Rigling D."/>
            <person name="Barry K."/>
            <person name="Lee J."/>
            <person name="Mihaltcheva S."/>
            <person name="LaButti K."/>
            <person name="Lipzen A."/>
            <person name="Waldron R."/>
            <person name="Moloney N.M."/>
            <person name="Sperisen C."/>
            <person name="Kredics L."/>
            <person name="Vagvoelgyi C."/>
            <person name="Patrignani A."/>
            <person name="Fitzpatrick D."/>
            <person name="Nagy I."/>
            <person name="Doyle S."/>
            <person name="Anderson J.B."/>
            <person name="Grigoriev I.V."/>
            <person name="Gueldener U."/>
            <person name="Muensterkoetter M."/>
            <person name="Nagy L.G."/>
        </authorList>
    </citation>
    <scope>NUCLEOTIDE SEQUENCE [LARGE SCALE GENOMIC DNA]</scope>
    <source>
        <strain evidence="2">Ar21-2</strain>
    </source>
</reference>
<keyword evidence="2" id="KW-1185">Reference proteome</keyword>
<dbReference type="OrthoDB" id="184880at2759"/>
<gene>
    <name evidence="1" type="ORF">ARMGADRAFT_1090404</name>
</gene>
<sequence length="119" mass="13353">MYSHRGLLIDVAKRLPDILGREGFIIVHNETRAWAWAGADGLEQRDNLASVMRGPIFKADVFGLISSEREYDDLLHGLAITNEAYLLRKTGQHCMLKRCAVPMKVKDQGILTIFAQVSV</sequence>
<dbReference type="STRING" id="47427.A0A2H3CH07"/>